<evidence type="ECO:0000256" key="4">
    <source>
        <dbReference type="SAM" id="MobiDB-lite"/>
    </source>
</evidence>
<protein>
    <recommendedName>
        <fullName evidence="6">Bulb-type lectin domain-containing protein</fullName>
    </recommendedName>
</protein>
<dbReference type="Gene3D" id="2.90.10.10">
    <property type="entry name" value="Bulb-type lectin domain"/>
    <property type="match status" value="1"/>
</dbReference>
<dbReference type="InterPro" id="IPR001480">
    <property type="entry name" value="Bulb-type_lectin_dom"/>
</dbReference>
<evidence type="ECO:0000256" key="1">
    <source>
        <dbReference type="ARBA" id="ARBA00022729"/>
    </source>
</evidence>
<keyword evidence="5" id="KW-1133">Transmembrane helix</keyword>
<evidence type="ECO:0000256" key="5">
    <source>
        <dbReference type="SAM" id="Phobius"/>
    </source>
</evidence>
<keyword evidence="1" id="KW-0732">Signal</keyword>
<feature type="transmembrane region" description="Helical" evidence="5">
    <location>
        <begin position="201"/>
        <end position="219"/>
    </location>
</feature>
<dbReference type="AlphaFoldDB" id="A0A6A6K313"/>
<gene>
    <name evidence="7" type="ORF">GH714_043376</name>
</gene>
<comment type="caution">
    <text evidence="7">The sequence shown here is derived from an EMBL/GenBank/DDBJ whole genome shotgun (WGS) entry which is preliminary data.</text>
</comment>
<proteinExistence type="predicted"/>
<feature type="transmembrane region" description="Helical" evidence="5">
    <location>
        <begin position="239"/>
        <end position="265"/>
    </location>
</feature>
<keyword evidence="8" id="KW-1185">Reference proteome</keyword>
<evidence type="ECO:0000256" key="3">
    <source>
        <dbReference type="ARBA" id="ARBA00023180"/>
    </source>
</evidence>
<name>A0A6A6K313_HEVBR</name>
<organism evidence="7 8">
    <name type="scientific">Hevea brasiliensis</name>
    <name type="common">Para rubber tree</name>
    <name type="synonym">Siphonia brasiliensis</name>
    <dbReference type="NCBI Taxonomy" id="3981"/>
    <lineage>
        <taxon>Eukaryota</taxon>
        <taxon>Viridiplantae</taxon>
        <taxon>Streptophyta</taxon>
        <taxon>Embryophyta</taxon>
        <taxon>Tracheophyta</taxon>
        <taxon>Spermatophyta</taxon>
        <taxon>Magnoliopsida</taxon>
        <taxon>eudicotyledons</taxon>
        <taxon>Gunneridae</taxon>
        <taxon>Pentapetalae</taxon>
        <taxon>rosids</taxon>
        <taxon>fabids</taxon>
        <taxon>Malpighiales</taxon>
        <taxon>Euphorbiaceae</taxon>
        <taxon>Crotonoideae</taxon>
        <taxon>Micrandreae</taxon>
        <taxon>Hevea</taxon>
    </lineage>
</organism>
<keyword evidence="3" id="KW-0325">Glycoprotein</keyword>
<dbReference type="Pfam" id="PF01453">
    <property type="entry name" value="B_lectin"/>
    <property type="match status" value="1"/>
</dbReference>
<keyword evidence="5" id="KW-0472">Membrane</keyword>
<dbReference type="InterPro" id="IPR051343">
    <property type="entry name" value="G-type_lectin_kinases/EP1-like"/>
</dbReference>
<feature type="region of interest" description="Disordered" evidence="4">
    <location>
        <begin position="357"/>
        <end position="382"/>
    </location>
</feature>
<dbReference type="Gene3D" id="1.10.510.10">
    <property type="entry name" value="Transferase(Phosphotransferase) domain 1"/>
    <property type="match status" value="1"/>
</dbReference>
<feature type="domain" description="Bulb-type lectin" evidence="6">
    <location>
        <begin position="47"/>
        <end position="107"/>
    </location>
</feature>
<dbReference type="SUPFAM" id="SSF51110">
    <property type="entry name" value="alpha-D-mannose-specific plant lectins"/>
    <property type="match status" value="1"/>
</dbReference>
<dbReference type="InterPro" id="IPR036426">
    <property type="entry name" value="Bulb-type_lectin_dom_sf"/>
</dbReference>
<evidence type="ECO:0000313" key="8">
    <source>
        <dbReference type="Proteomes" id="UP000467840"/>
    </source>
</evidence>
<dbReference type="EMBL" id="JAAGAX010000033">
    <property type="protein sequence ID" value="KAF2283037.1"/>
    <property type="molecule type" value="Genomic_DNA"/>
</dbReference>
<dbReference type="Proteomes" id="UP000467840">
    <property type="component" value="Unassembled WGS sequence"/>
</dbReference>
<evidence type="ECO:0000256" key="2">
    <source>
        <dbReference type="ARBA" id="ARBA00023157"/>
    </source>
</evidence>
<reference evidence="7 8" key="1">
    <citation type="journal article" date="2020" name="Mol. Plant">
        <title>The Chromosome-Based Rubber Tree Genome Provides New Insights into Spurge Genome Evolution and Rubber Biosynthesis.</title>
        <authorList>
            <person name="Liu J."/>
            <person name="Shi C."/>
            <person name="Shi C.C."/>
            <person name="Li W."/>
            <person name="Zhang Q.J."/>
            <person name="Zhang Y."/>
            <person name="Li K."/>
            <person name="Lu H.F."/>
            <person name="Shi C."/>
            <person name="Zhu S.T."/>
            <person name="Xiao Z.Y."/>
            <person name="Nan H."/>
            <person name="Yue Y."/>
            <person name="Zhu X.G."/>
            <person name="Wu Y."/>
            <person name="Hong X.N."/>
            <person name="Fan G.Y."/>
            <person name="Tong Y."/>
            <person name="Zhang D."/>
            <person name="Mao C.L."/>
            <person name="Liu Y.L."/>
            <person name="Hao S.J."/>
            <person name="Liu W.Q."/>
            <person name="Lv M.Q."/>
            <person name="Zhang H.B."/>
            <person name="Liu Y."/>
            <person name="Hu-Tang G.R."/>
            <person name="Wang J.P."/>
            <person name="Wang J.H."/>
            <person name="Sun Y.H."/>
            <person name="Ni S.B."/>
            <person name="Chen W.B."/>
            <person name="Zhang X.C."/>
            <person name="Jiao Y.N."/>
            <person name="Eichler E.E."/>
            <person name="Li G.H."/>
            <person name="Liu X."/>
            <person name="Gao L.Z."/>
        </authorList>
    </citation>
    <scope>NUCLEOTIDE SEQUENCE [LARGE SCALE GENOMIC DNA]</scope>
    <source>
        <strain evidence="8">cv. GT1</strain>
        <tissue evidence="7">Leaf</tissue>
    </source>
</reference>
<dbReference type="PANTHER" id="PTHR47976:SF1">
    <property type="entry name" value="G-TYPE LECTIN S-RECEPTOR-LIKE SERINE_THREONINE-PROTEIN KINASE SD2-5"/>
    <property type="match status" value="1"/>
</dbReference>
<evidence type="ECO:0000313" key="7">
    <source>
        <dbReference type="EMBL" id="KAF2283037.1"/>
    </source>
</evidence>
<keyword evidence="2" id="KW-1015">Disulfide bond</keyword>
<accession>A0A6A6K313</accession>
<dbReference type="PANTHER" id="PTHR47976">
    <property type="entry name" value="G-TYPE LECTIN S-RECEPTOR-LIKE SERINE/THREONINE-PROTEIN KINASE SD2-5"/>
    <property type="match status" value="1"/>
</dbReference>
<sequence length="382" mass="42464">MPVIPLLFLRGNLTPEMSAAMDCRGLIRFMGFIVLVFLILSEACMADGTVSLHKGERPVWTPDTGGKRVSAIELQDSGNLVLLGNDSSVIWQSFSHPTNTLISDQEFREGMKLVSDPSANNLTYVLEIKSGDMILSAGFRTPQPYWSMQNDNDKTINKAGGQSLWHLSMQIHGDSMTVMKCSCGNLSLQMRKMRMLPGLQLLKMMASFLSTTLMMEVVLRRQKYQVIRAAGQNLVMHILFVLVTMFANALQLLVPAQIASQVLYLRVMVQRALQRLMMEEGKVREILDSELNLDENDKRVSTAIKVALWCAQEDMHLRPPMPKVVQMLEGLCPVPQPPISSPLGFRLHSSLFKSISEEGTSSGPSDCNSDAYLSSVQLSGPR</sequence>
<evidence type="ECO:0000259" key="6">
    <source>
        <dbReference type="Pfam" id="PF01453"/>
    </source>
</evidence>
<keyword evidence="5" id="KW-0812">Transmembrane</keyword>